<dbReference type="Pfam" id="PF00023">
    <property type="entry name" value="Ank"/>
    <property type="match status" value="1"/>
</dbReference>
<dbReference type="RefSeq" id="XP_068347068.1">
    <property type="nucleotide sequence ID" value="XM_068512901.1"/>
</dbReference>
<organism evidence="5 6">
    <name type="scientific">Tritrichomonas foetus</name>
    <dbReference type="NCBI Taxonomy" id="1144522"/>
    <lineage>
        <taxon>Eukaryota</taxon>
        <taxon>Metamonada</taxon>
        <taxon>Parabasalia</taxon>
        <taxon>Tritrichomonadida</taxon>
        <taxon>Tritrichomonadidae</taxon>
        <taxon>Tritrichomonas</taxon>
    </lineage>
</organism>
<dbReference type="Gene3D" id="1.25.40.20">
    <property type="entry name" value="Ankyrin repeat-containing domain"/>
    <property type="match status" value="2"/>
</dbReference>
<keyword evidence="2 3" id="KW-0040">ANK repeat</keyword>
<dbReference type="VEuPathDB" id="TrichDB:TRFO_39899"/>
<dbReference type="PANTHER" id="PTHR24198:SF165">
    <property type="entry name" value="ANKYRIN REPEAT-CONTAINING PROTEIN-RELATED"/>
    <property type="match status" value="1"/>
</dbReference>
<dbReference type="Gene3D" id="3.80.10.10">
    <property type="entry name" value="Ribonuclease Inhibitor"/>
    <property type="match status" value="1"/>
</dbReference>
<dbReference type="Proteomes" id="UP000179807">
    <property type="component" value="Unassembled WGS sequence"/>
</dbReference>
<dbReference type="Pfam" id="PF12796">
    <property type="entry name" value="Ank_2"/>
    <property type="match status" value="1"/>
</dbReference>
<protein>
    <submittedName>
        <fullName evidence="5">Uncharacterized protein</fullName>
    </submittedName>
</protein>
<dbReference type="PANTHER" id="PTHR24198">
    <property type="entry name" value="ANKYRIN REPEAT AND PROTEIN KINASE DOMAIN-CONTAINING PROTEIN"/>
    <property type="match status" value="1"/>
</dbReference>
<name>A0A1J4J8B4_9EUKA</name>
<dbReference type="SUPFAM" id="SSF48403">
    <property type="entry name" value="Ankyrin repeat"/>
    <property type="match status" value="1"/>
</dbReference>
<dbReference type="PROSITE" id="PS51450">
    <property type="entry name" value="LRR"/>
    <property type="match status" value="1"/>
</dbReference>
<dbReference type="InterPro" id="IPR002110">
    <property type="entry name" value="Ankyrin_rpt"/>
</dbReference>
<dbReference type="InterPro" id="IPR032675">
    <property type="entry name" value="LRR_dom_sf"/>
</dbReference>
<gene>
    <name evidence="5" type="ORF">TRFO_39899</name>
</gene>
<dbReference type="InterPro" id="IPR036770">
    <property type="entry name" value="Ankyrin_rpt-contain_sf"/>
</dbReference>
<feature type="region of interest" description="Disordered" evidence="4">
    <location>
        <begin position="189"/>
        <end position="211"/>
    </location>
</feature>
<comment type="caution">
    <text evidence="5">The sequence shown here is derived from an EMBL/GenBank/DDBJ whole genome shotgun (WGS) entry which is preliminary data.</text>
</comment>
<accession>A0A1J4J8B4</accession>
<reference evidence="5" key="1">
    <citation type="submission" date="2016-10" db="EMBL/GenBank/DDBJ databases">
        <authorList>
            <person name="Benchimol M."/>
            <person name="Almeida L.G."/>
            <person name="Vasconcelos A.T."/>
            <person name="Perreira-Neves A."/>
            <person name="Rosa I.A."/>
            <person name="Tasca T."/>
            <person name="Bogo M.R."/>
            <person name="de Souza W."/>
        </authorList>
    </citation>
    <scope>NUCLEOTIDE SEQUENCE [LARGE SCALE GENOMIC DNA]</scope>
    <source>
        <strain evidence="5">K</strain>
    </source>
</reference>
<evidence type="ECO:0000313" key="6">
    <source>
        <dbReference type="Proteomes" id="UP000179807"/>
    </source>
</evidence>
<dbReference type="PROSITE" id="PS50297">
    <property type="entry name" value="ANK_REP_REGION"/>
    <property type="match status" value="1"/>
</dbReference>
<keyword evidence="1" id="KW-0677">Repeat</keyword>
<dbReference type="SMART" id="SM00248">
    <property type="entry name" value="ANK"/>
    <property type="match status" value="7"/>
</dbReference>
<evidence type="ECO:0000256" key="2">
    <source>
        <dbReference type="ARBA" id="ARBA00023043"/>
    </source>
</evidence>
<evidence type="ECO:0000256" key="3">
    <source>
        <dbReference type="PROSITE-ProRule" id="PRU00023"/>
    </source>
</evidence>
<dbReference type="SUPFAM" id="SSF52058">
    <property type="entry name" value="L domain-like"/>
    <property type="match status" value="1"/>
</dbReference>
<feature type="repeat" description="ANK" evidence="3">
    <location>
        <begin position="720"/>
        <end position="743"/>
    </location>
</feature>
<sequence>MKQKNDSQPNKFKSTFRSIKNAKLTSFPHISSRSLLEEIDVSRNNIDSFENLPVLQNLKSLNCTNTRVTSFKGAQTQPSLKSLYLARTPIAQYQYYRIMALIVFGDSIEEIDHVTIRNSERTYAKYNRTLLYPFLTKGWVITMIKPIKLYHVDNRLRRVLYPHNFKSNIPPFSPSKSTKTISFYLNGQPASPQSPKSNSPKSMSSKTPHTSMKRHVAFKTAEDNLFHVFKELHHILFVQDIHELMKSKDEIQPFLVDDEIYSLLVNLFLRAVNIRPFFIDELVEFLHLFVHNQSSNISEHLKNQIPTFHFYSYSILATLFKSLLKRQILTGDDLKPYFFTVYDHFENWDSTFSLFEGENGLSINFINFYCLFSSVLEESDPELLSNLSSQLGKSEKDIFAKFSRIKNKRSIIIKSLLQDDKDAYAYFTDDEIKQTILEYSQWNITNNIKASAAAFTGAFNCFQDNQNSSDEIIFAAVAGGNLQILNLLSIDIDLYELIETSIQYHRIDAFTSIFNQQNNNSQELNNEQEVDHLYAIAADNYEIDVLNYLVQNKVKIDHNILDTAIINGETALVYLLCTLGFHKSDCLSLAIQSQNISAVKIILKTQKHVVNHKGDDNLHWAPIHLAVSMNDLEIVKLLASRHDTNLNIQDDDGNTPLSIAISNEYEDIVNYLLDQPKINKNLPDKRGWSPLAIAVGNNLTSIVRTILTDNKTDVNSRTENEMTPLMIAVETENLDIVKLLLQRADLDVNAITSNGETALIMCIKKHLSEFVEALFASLQINPNDNPDIHIQLAKESGNEELITLVCDFYNADI</sequence>
<dbReference type="PROSITE" id="PS50088">
    <property type="entry name" value="ANK_REPEAT"/>
    <property type="match status" value="1"/>
</dbReference>
<dbReference type="EMBL" id="MLAK01001364">
    <property type="protein sequence ID" value="OHS93931.1"/>
    <property type="molecule type" value="Genomic_DNA"/>
</dbReference>
<feature type="compositionally biased region" description="Low complexity" evidence="4">
    <location>
        <begin position="189"/>
        <end position="208"/>
    </location>
</feature>
<evidence type="ECO:0000256" key="1">
    <source>
        <dbReference type="ARBA" id="ARBA00022737"/>
    </source>
</evidence>
<keyword evidence="6" id="KW-1185">Reference proteome</keyword>
<proteinExistence type="predicted"/>
<evidence type="ECO:0000313" key="5">
    <source>
        <dbReference type="EMBL" id="OHS93931.1"/>
    </source>
</evidence>
<dbReference type="AlphaFoldDB" id="A0A1J4J8B4"/>
<evidence type="ECO:0000256" key="4">
    <source>
        <dbReference type="SAM" id="MobiDB-lite"/>
    </source>
</evidence>
<dbReference type="InterPro" id="IPR001611">
    <property type="entry name" value="Leu-rich_rpt"/>
</dbReference>
<dbReference type="OrthoDB" id="19174at2759"/>
<dbReference type="GeneID" id="94847605"/>